<dbReference type="GO" id="GO:0005761">
    <property type="term" value="C:mitochondrial ribosome"/>
    <property type="evidence" value="ECO:0007669"/>
    <property type="project" value="UniProtKB-ARBA"/>
</dbReference>
<dbReference type="GO" id="GO:0003735">
    <property type="term" value="F:structural constituent of ribosome"/>
    <property type="evidence" value="ECO:0007669"/>
    <property type="project" value="InterPro"/>
</dbReference>
<keyword evidence="6" id="KW-0496">Mitochondrion</keyword>
<dbReference type="Proteomes" id="UP001239994">
    <property type="component" value="Unassembled WGS sequence"/>
</dbReference>
<evidence type="ECO:0000256" key="2">
    <source>
        <dbReference type="ARBA" id="ARBA00008434"/>
    </source>
</evidence>
<keyword evidence="5" id="KW-0689">Ribosomal protein</keyword>
<dbReference type="GO" id="GO:1990904">
    <property type="term" value="C:ribonucleoprotein complex"/>
    <property type="evidence" value="ECO:0007669"/>
    <property type="project" value="UniProtKB-KW"/>
</dbReference>
<evidence type="ECO:0000256" key="5">
    <source>
        <dbReference type="ARBA" id="ARBA00022980"/>
    </source>
</evidence>
<dbReference type="PANTHER" id="PTHR21439:SF0">
    <property type="entry name" value="PROTEIN OSCP1"/>
    <property type="match status" value="1"/>
</dbReference>
<dbReference type="EMBL" id="JAROKS010000016">
    <property type="protein sequence ID" value="KAK1795057.1"/>
    <property type="molecule type" value="Genomic_DNA"/>
</dbReference>
<dbReference type="InterPro" id="IPR006461">
    <property type="entry name" value="PLAC_motif_containing"/>
</dbReference>
<evidence type="ECO:0000256" key="9">
    <source>
        <dbReference type="ARBA" id="ARBA00035528"/>
    </source>
</evidence>
<comment type="similarity">
    <text evidence="2">Belongs to the universal ribosomal protein uS15 family.</text>
</comment>
<dbReference type="InterPro" id="IPR000589">
    <property type="entry name" value="Ribosomal_uS15"/>
</dbReference>
<proteinExistence type="inferred from homology"/>
<dbReference type="InterPro" id="IPR019332">
    <property type="entry name" value="OSCP1"/>
</dbReference>
<accession>A0AAD8Z903</accession>
<comment type="caution">
    <text evidence="11">The sequence shown here is derived from an EMBL/GenBank/DDBJ whole genome shotgun (WGS) entry which is preliminary data.</text>
</comment>
<dbReference type="Pfam" id="PF04749">
    <property type="entry name" value="PLAC8"/>
    <property type="match status" value="1"/>
</dbReference>
<dbReference type="SUPFAM" id="SSF47060">
    <property type="entry name" value="S15/NS1 RNA-binding domain"/>
    <property type="match status" value="1"/>
</dbReference>
<evidence type="ECO:0000256" key="6">
    <source>
        <dbReference type="ARBA" id="ARBA00023128"/>
    </source>
</evidence>
<evidence type="ECO:0000256" key="10">
    <source>
        <dbReference type="SAM" id="MobiDB-lite"/>
    </source>
</evidence>
<dbReference type="GO" id="GO:0006412">
    <property type="term" value="P:translation"/>
    <property type="evidence" value="ECO:0007669"/>
    <property type="project" value="InterPro"/>
</dbReference>
<dbReference type="Gene3D" id="1.10.287.10">
    <property type="entry name" value="S15/NS1, RNA-binding"/>
    <property type="match status" value="1"/>
</dbReference>
<dbReference type="HAMAP" id="MF_01343_B">
    <property type="entry name" value="Ribosomal_uS15_B"/>
    <property type="match status" value="1"/>
</dbReference>
<dbReference type="NCBIfam" id="TIGR01571">
    <property type="entry name" value="A_thal_Cys_rich"/>
    <property type="match status" value="1"/>
</dbReference>
<organism evidence="11 12">
    <name type="scientific">Electrophorus voltai</name>
    <dbReference type="NCBI Taxonomy" id="2609070"/>
    <lineage>
        <taxon>Eukaryota</taxon>
        <taxon>Metazoa</taxon>
        <taxon>Chordata</taxon>
        <taxon>Craniata</taxon>
        <taxon>Vertebrata</taxon>
        <taxon>Euteleostomi</taxon>
        <taxon>Actinopterygii</taxon>
        <taxon>Neopterygii</taxon>
        <taxon>Teleostei</taxon>
        <taxon>Ostariophysi</taxon>
        <taxon>Gymnotiformes</taxon>
        <taxon>Gymnotoidei</taxon>
        <taxon>Gymnotidae</taxon>
        <taxon>Electrophorus</taxon>
    </lineage>
</organism>
<dbReference type="SMART" id="SM01387">
    <property type="entry name" value="Ribosomal_S15"/>
    <property type="match status" value="1"/>
</dbReference>
<evidence type="ECO:0000256" key="7">
    <source>
        <dbReference type="ARBA" id="ARBA00023274"/>
    </source>
</evidence>
<evidence type="ECO:0000313" key="12">
    <source>
        <dbReference type="Proteomes" id="UP001239994"/>
    </source>
</evidence>
<dbReference type="InterPro" id="IPR009068">
    <property type="entry name" value="uS15_NS1_RNA-bd_sf"/>
</dbReference>
<reference evidence="11" key="1">
    <citation type="submission" date="2023-03" db="EMBL/GenBank/DDBJ databases">
        <title>Electrophorus voltai genome.</title>
        <authorList>
            <person name="Bian C."/>
        </authorList>
    </citation>
    <scope>NUCLEOTIDE SEQUENCE</scope>
    <source>
        <strain evidence="11">CB-2022</strain>
        <tissue evidence="11">Muscle</tissue>
    </source>
</reference>
<name>A0AAD8Z903_9TELE</name>
<dbReference type="InterPro" id="IPR005290">
    <property type="entry name" value="Ribosomal_uS15_bac-type"/>
</dbReference>
<evidence type="ECO:0000256" key="4">
    <source>
        <dbReference type="ARBA" id="ARBA00022946"/>
    </source>
</evidence>
<evidence type="ECO:0000256" key="1">
    <source>
        <dbReference type="ARBA" id="ARBA00004173"/>
    </source>
</evidence>
<protein>
    <recommendedName>
        <fullName evidence="8">Small ribosomal subunit protein uS15m</fullName>
    </recommendedName>
    <alternativeName>
        <fullName evidence="9">28S ribosomal protein S15, mitochondrial</fullName>
    </alternativeName>
</protein>
<dbReference type="CDD" id="cd00353">
    <property type="entry name" value="Ribosomal_S15p_S13e"/>
    <property type="match status" value="1"/>
</dbReference>
<evidence type="ECO:0000256" key="3">
    <source>
        <dbReference type="ARBA" id="ARBA00009024"/>
    </source>
</evidence>
<keyword evidence="12" id="KW-1185">Reference proteome</keyword>
<dbReference type="AlphaFoldDB" id="A0AAD8Z903"/>
<feature type="region of interest" description="Disordered" evidence="10">
    <location>
        <begin position="746"/>
        <end position="768"/>
    </location>
</feature>
<evidence type="ECO:0000313" key="11">
    <source>
        <dbReference type="EMBL" id="KAK1795057.1"/>
    </source>
</evidence>
<dbReference type="PANTHER" id="PTHR21439">
    <property type="entry name" value="OXIDORED-NITRO DOMAIN-CONTAINING PROTEIN"/>
    <property type="match status" value="1"/>
</dbReference>
<sequence>MFLKKTMKLTAVILRTWNLFSGVKLGNVMPMRHGHGSWGGVFNANLSWMVTHAIRNNEALTIQPVRHYARAVQKKQEFQSQLQDLPPSMLKLEFATVPLAHTVDDVVKRLLSLELGSHRDKLRLKEEQLIAKVQRDENDRSSTEVKVAVLTARIRNFQEHLQKHPKDKANKRWMLMSTDRRKKLLKFLRRTHYDAFEKVCHELDITYTFPPEYCRRATRRWLAKKALCIKTPAVNMSNPVITQPGAASYGTNVQTGEWSTGLCSCCSDLLVCGLGFICPIALSCYTANKYGENACLACVPGGMAAMRTHMRLTYGIQGTICNDALMTCCCGIFETCRMAREIPKMSTRTLPLLFINLGGEMLYILDQRLRAQNIPTDKAKKAIVTDWIEEDRRRVMNDIITTMFNNKFLEELFKPQELYSKKALRTVFDRLAHASIMRLNQASMDKLYDLMTMAFKYQVLLCPRPKDILLVTFNHMDAIKDFVRDTPTILSQVEETYKQLIEIYTPMSGGEFQLIRQTLLIFFQDMHIRVSIFLKDKVQNSNGRFVLPTSGPVPYGTHTPGLIRMFSCNGDEVKRIQFRDDGNYSAALREGSFDLFGDRVIKLGTNIFARCKRASIIDLYSVSRPLETHMSGTSKNSLQHTKVNTIPNPLAKEELNLLAKLMGGLEVQNPSNPDSGFRVNLFTTDEEEDHAETTVVLWITKEVIFTHREALISRPEELSYEVINIQATKDKKANAKLAKIMGEFSELEEPAPSSSSKGDDLLSMMDGL</sequence>
<keyword evidence="4" id="KW-0809">Transit peptide</keyword>
<comment type="subcellular location">
    <subcellularLocation>
        <location evidence="1">Mitochondrion</location>
    </subcellularLocation>
</comment>
<dbReference type="Pfam" id="PF10188">
    <property type="entry name" value="Oscp1"/>
    <property type="match status" value="1"/>
</dbReference>
<keyword evidence="7" id="KW-0687">Ribonucleoprotein</keyword>
<dbReference type="FunFam" id="1.10.287.10:FF:000015">
    <property type="entry name" value="Mitochondrial ribosomal protein S15"/>
    <property type="match status" value="1"/>
</dbReference>
<dbReference type="GO" id="GO:0005886">
    <property type="term" value="C:plasma membrane"/>
    <property type="evidence" value="ECO:0007669"/>
    <property type="project" value="TreeGrafter"/>
</dbReference>
<gene>
    <name evidence="11" type="ORF">P4O66_010247</name>
</gene>
<dbReference type="Pfam" id="PF00312">
    <property type="entry name" value="Ribosomal_S15"/>
    <property type="match status" value="1"/>
</dbReference>
<evidence type="ECO:0000256" key="8">
    <source>
        <dbReference type="ARBA" id="ARBA00035249"/>
    </source>
</evidence>
<dbReference type="NCBIfam" id="TIGR00952">
    <property type="entry name" value="S15_bact"/>
    <property type="match status" value="1"/>
</dbReference>
<comment type="similarity">
    <text evidence="3">Belongs to the cornifelin family.</text>
</comment>